<protein>
    <recommendedName>
        <fullName evidence="2">CAAX prenyl protease 2/Lysostaphin resistance protein A-like domain-containing protein</fullName>
    </recommendedName>
</protein>
<dbReference type="InterPro" id="IPR003675">
    <property type="entry name" value="Rce1/LyrA-like_dom"/>
</dbReference>
<dbReference type="STRING" id="42354.SAMN05216333_11039"/>
<feature type="transmembrane region" description="Helical" evidence="1">
    <location>
        <begin position="69"/>
        <end position="89"/>
    </location>
</feature>
<feature type="transmembrane region" description="Helical" evidence="1">
    <location>
        <begin position="194"/>
        <end position="214"/>
    </location>
</feature>
<keyword evidence="1" id="KW-0472">Membrane</keyword>
<evidence type="ECO:0000256" key="1">
    <source>
        <dbReference type="SAM" id="Phobius"/>
    </source>
</evidence>
<dbReference type="InterPro" id="IPR014346">
    <property type="entry name" value="Prenyl_protease-related"/>
</dbReference>
<feature type="transmembrane region" description="Helical" evidence="1">
    <location>
        <begin position="6"/>
        <end position="26"/>
    </location>
</feature>
<keyword evidence="4" id="KW-1185">Reference proteome</keyword>
<dbReference type="PANTHER" id="PTHR43592:SF15">
    <property type="entry name" value="CAAX AMINO TERMINAL PROTEASE FAMILY PROTEIN"/>
    <property type="match status" value="1"/>
</dbReference>
<feature type="domain" description="CAAX prenyl protease 2/Lysostaphin resistance protein A-like" evidence="2">
    <location>
        <begin position="115"/>
        <end position="207"/>
    </location>
</feature>
<organism evidence="3 4">
    <name type="scientific">Nitrosomonas oligotropha</name>
    <dbReference type="NCBI Taxonomy" id="42354"/>
    <lineage>
        <taxon>Bacteria</taxon>
        <taxon>Pseudomonadati</taxon>
        <taxon>Pseudomonadota</taxon>
        <taxon>Betaproteobacteria</taxon>
        <taxon>Nitrosomonadales</taxon>
        <taxon>Nitrosomonadaceae</taxon>
        <taxon>Nitrosomonas</taxon>
    </lineage>
</organism>
<keyword evidence="1" id="KW-1133">Transmembrane helix</keyword>
<dbReference type="OrthoDB" id="9787923at2"/>
<dbReference type="Pfam" id="PF02517">
    <property type="entry name" value="Rce1-like"/>
    <property type="match status" value="1"/>
</dbReference>
<dbReference type="Proteomes" id="UP000198814">
    <property type="component" value="Unassembled WGS sequence"/>
</dbReference>
<dbReference type="GO" id="GO:0004175">
    <property type="term" value="F:endopeptidase activity"/>
    <property type="evidence" value="ECO:0007669"/>
    <property type="project" value="UniProtKB-ARBA"/>
</dbReference>
<reference evidence="4" key="1">
    <citation type="submission" date="2016-10" db="EMBL/GenBank/DDBJ databases">
        <authorList>
            <person name="Varghese N."/>
            <person name="Submissions S."/>
        </authorList>
    </citation>
    <scope>NUCLEOTIDE SEQUENCE [LARGE SCALE GENOMIC DNA]</scope>
    <source>
        <strain evidence="4">Nm76</strain>
    </source>
</reference>
<dbReference type="RefSeq" id="WP_090317997.1">
    <property type="nucleotide sequence ID" value="NZ_FNOE01000008.1"/>
</dbReference>
<sequence>MIDRTNLYRIAPFAAYVFFMILEDLLLKFGWQADELRLLYAVKIAVVAGLLWAMRSAYSELRWPDGAGFRIWGAALVAGIVVFIAWINLTADWMVMGDAVGFDPRDNGEIDWFLVTVRIIGAALVVPVMEELFWRSFLMRWIEHPNFLTVNPAQVGIKAFGIAAALFALAHSLWLAGLFAGIVYGLLYTRSRTLWLPILAHAVTNAVLGIWIVVTGNWGFW</sequence>
<keyword evidence="1" id="KW-0812">Transmembrane</keyword>
<gene>
    <name evidence="3" type="ORF">SAMN05216333_11039</name>
</gene>
<evidence type="ECO:0000313" key="4">
    <source>
        <dbReference type="Proteomes" id="UP000198814"/>
    </source>
</evidence>
<dbReference type="PANTHER" id="PTHR43592">
    <property type="entry name" value="CAAX AMINO TERMINAL PROTEASE"/>
    <property type="match status" value="1"/>
</dbReference>
<name>A0A1H8PWC1_9PROT</name>
<evidence type="ECO:0000259" key="2">
    <source>
        <dbReference type="Pfam" id="PF02517"/>
    </source>
</evidence>
<evidence type="ECO:0000313" key="3">
    <source>
        <dbReference type="EMBL" id="SEO46048.1"/>
    </source>
</evidence>
<feature type="transmembrane region" description="Helical" evidence="1">
    <location>
        <begin position="159"/>
        <end position="187"/>
    </location>
</feature>
<dbReference type="EMBL" id="FODO01000010">
    <property type="protein sequence ID" value="SEO46048.1"/>
    <property type="molecule type" value="Genomic_DNA"/>
</dbReference>
<dbReference type="GO" id="GO:0080120">
    <property type="term" value="P:CAAX-box protein maturation"/>
    <property type="evidence" value="ECO:0007669"/>
    <property type="project" value="UniProtKB-ARBA"/>
</dbReference>
<proteinExistence type="predicted"/>
<feature type="transmembrane region" description="Helical" evidence="1">
    <location>
        <begin position="38"/>
        <end position="57"/>
    </location>
</feature>
<dbReference type="NCBIfam" id="TIGR03008">
    <property type="entry name" value="pepcterm_CAAX"/>
    <property type="match status" value="1"/>
</dbReference>
<dbReference type="AlphaFoldDB" id="A0A1H8PWC1"/>
<accession>A0A1H8PWC1</accession>
<feature type="transmembrane region" description="Helical" evidence="1">
    <location>
        <begin position="110"/>
        <end position="129"/>
    </location>
</feature>